<sequence length="534" mass="59298">MRVAVLVATAAAKVAAPCPVMETLDGMQCYGLKPDVASSSLALCRDSCCLDESCEVWQFNNGHGCFRGSSNQCMKSVDPFCDGSRGERLRAAERAGVVWFGSDWHNYAELVPVDPYGHGPHREVLQTFEGEWLHFHRVGPGPDQLNVAASCWSYSRHPSWCCPGGSHETRACWPSVDIITHCCAQGQSSDWTVLYNAFYSLTPHLTPQALQQWHEQFPGFAIDEGAYEATRQRFRVGQHPPGEICPSGSIQGTMDSSGVLWQIALLMAYSRSAASGTFLNIGAGTCQPPDPLHRLLASPEGQGLVGIAVDSNQSRLDVCRATMYQTPGQVMPVHMTVSPTRAAEQLLPYLALIFGDSPKPWPLDFLVVDLDGIDCLVIEELLQILRPKVIHMEIVPHIPPPFRFSLQWHATLSPHWDAMYDVELLNPFQGCSLSYALHKFRPFGYSLLRLTQHDAVLVHKSIAAIVEKGLRVKLPQDEFQCYRDSKLWLQVPASFVREWFFAEHPSTAIGNIWSNITAVHAELGRTGLPFTLDF</sequence>
<accession>A0A812N125</accession>
<protein>
    <submittedName>
        <fullName evidence="1">Uncharacterized protein</fullName>
    </submittedName>
</protein>
<dbReference type="EMBL" id="CAJNDS010001935">
    <property type="protein sequence ID" value="CAE7290505.1"/>
    <property type="molecule type" value="Genomic_DNA"/>
</dbReference>
<evidence type="ECO:0000313" key="1">
    <source>
        <dbReference type="EMBL" id="CAE7290505.1"/>
    </source>
</evidence>
<dbReference type="Proteomes" id="UP000604046">
    <property type="component" value="Unassembled WGS sequence"/>
</dbReference>
<gene>
    <name evidence="1" type="ORF">SNAT2548_LOCUS15330</name>
</gene>
<dbReference type="OrthoDB" id="410129at2759"/>
<name>A0A812N125_9DINO</name>
<reference evidence="1" key="1">
    <citation type="submission" date="2021-02" db="EMBL/GenBank/DDBJ databases">
        <authorList>
            <person name="Dougan E. K."/>
            <person name="Rhodes N."/>
            <person name="Thang M."/>
            <person name="Chan C."/>
        </authorList>
    </citation>
    <scope>NUCLEOTIDE SEQUENCE</scope>
</reference>
<evidence type="ECO:0000313" key="2">
    <source>
        <dbReference type="Proteomes" id="UP000604046"/>
    </source>
</evidence>
<organism evidence="1 2">
    <name type="scientific">Symbiodinium natans</name>
    <dbReference type="NCBI Taxonomy" id="878477"/>
    <lineage>
        <taxon>Eukaryota</taxon>
        <taxon>Sar</taxon>
        <taxon>Alveolata</taxon>
        <taxon>Dinophyceae</taxon>
        <taxon>Suessiales</taxon>
        <taxon>Symbiodiniaceae</taxon>
        <taxon>Symbiodinium</taxon>
    </lineage>
</organism>
<keyword evidence="2" id="KW-1185">Reference proteome</keyword>
<dbReference type="AlphaFoldDB" id="A0A812N125"/>
<proteinExistence type="predicted"/>
<comment type="caution">
    <text evidence="1">The sequence shown here is derived from an EMBL/GenBank/DDBJ whole genome shotgun (WGS) entry which is preliminary data.</text>
</comment>